<keyword evidence="5 6" id="KW-0472">Membrane</keyword>
<keyword evidence="3 6" id="KW-0812">Transmembrane</keyword>
<comment type="subcellular location">
    <subcellularLocation>
        <location evidence="1">Cell membrane</location>
        <topology evidence="1">Multi-pass membrane protein</topology>
    </subcellularLocation>
</comment>
<feature type="transmembrane region" description="Helical" evidence="6">
    <location>
        <begin position="46"/>
        <end position="65"/>
    </location>
</feature>
<sequence>MKEPAGFWIRFAAFLSDGIIVWIASVLLTLIVYGTLFNTPRELTNMLSLLYTLLLPVFWAGFTLGKRMLGIRITKMDGSHPGLLAMVLRVIVGGLVYGLTFGVGVIVSAIMIGVREDKRAIHDFIAGTQVVYD</sequence>
<evidence type="ECO:0000256" key="2">
    <source>
        <dbReference type="ARBA" id="ARBA00022475"/>
    </source>
</evidence>
<dbReference type="RefSeq" id="WP_094092724.1">
    <property type="nucleotide sequence ID" value="NZ_BMHF01000013.1"/>
</dbReference>
<accession>A0ABQ1GJE8</accession>
<feature type="transmembrane region" description="Helical" evidence="6">
    <location>
        <begin position="12"/>
        <end position="34"/>
    </location>
</feature>
<keyword evidence="9" id="KW-1185">Reference proteome</keyword>
<keyword evidence="2" id="KW-1003">Cell membrane</keyword>
<reference evidence="9" key="1">
    <citation type="journal article" date="2019" name="Int. J. Syst. Evol. Microbiol.">
        <title>The Global Catalogue of Microorganisms (GCM) 10K type strain sequencing project: providing services to taxonomists for standard genome sequencing and annotation.</title>
        <authorList>
            <consortium name="The Broad Institute Genomics Platform"/>
            <consortium name="The Broad Institute Genome Sequencing Center for Infectious Disease"/>
            <person name="Wu L."/>
            <person name="Ma J."/>
        </authorList>
    </citation>
    <scope>NUCLEOTIDE SEQUENCE [LARGE SCALE GENOMIC DNA]</scope>
    <source>
        <strain evidence="9">CGMCC 1.15044</strain>
    </source>
</reference>
<evidence type="ECO:0000313" key="8">
    <source>
        <dbReference type="EMBL" id="GGA45057.1"/>
    </source>
</evidence>
<dbReference type="Proteomes" id="UP000609323">
    <property type="component" value="Unassembled WGS sequence"/>
</dbReference>
<dbReference type="Pfam" id="PF06271">
    <property type="entry name" value="RDD"/>
    <property type="match status" value="1"/>
</dbReference>
<evidence type="ECO:0000256" key="5">
    <source>
        <dbReference type="ARBA" id="ARBA00023136"/>
    </source>
</evidence>
<dbReference type="InterPro" id="IPR010432">
    <property type="entry name" value="RDD"/>
</dbReference>
<evidence type="ECO:0000256" key="3">
    <source>
        <dbReference type="ARBA" id="ARBA00022692"/>
    </source>
</evidence>
<organism evidence="8 9">
    <name type="scientific">Paenibacillus physcomitrellae</name>
    <dbReference type="NCBI Taxonomy" id="1619311"/>
    <lineage>
        <taxon>Bacteria</taxon>
        <taxon>Bacillati</taxon>
        <taxon>Bacillota</taxon>
        <taxon>Bacilli</taxon>
        <taxon>Bacillales</taxon>
        <taxon>Paenibacillaceae</taxon>
        <taxon>Paenibacillus</taxon>
    </lineage>
</organism>
<dbReference type="PANTHER" id="PTHR36115:SF9">
    <property type="entry name" value="LMO1584 PROTEIN"/>
    <property type="match status" value="1"/>
</dbReference>
<evidence type="ECO:0000256" key="4">
    <source>
        <dbReference type="ARBA" id="ARBA00022989"/>
    </source>
</evidence>
<protein>
    <recommendedName>
        <fullName evidence="7">RDD domain-containing protein</fullName>
    </recommendedName>
</protein>
<name>A0ABQ1GJE8_9BACL</name>
<dbReference type="EMBL" id="BMHF01000013">
    <property type="protein sequence ID" value="GGA45057.1"/>
    <property type="molecule type" value="Genomic_DNA"/>
</dbReference>
<evidence type="ECO:0000256" key="6">
    <source>
        <dbReference type="SAM" id="Phobius"/>
    </source>
</evidence>
<gene>
    <name evidence="8" type="primary">yckC</name>
    <name evidence="8" type="ORF">GCM10010917_32920</name>
</gene>
<evidence type="ECO:0000256" key="1">
    <source>
        <dbReference type="ARBA" id="ARBA00004651"/>
    </source>
</evidence>
<dbReference type="InterPro" id="IPR051791">
    <property type="entry name" value="Pra-immunoreactive"/>
</dbReference>
<dbReference type="PANTHER" id="PTHR36115">
    <property type="entry name" value="PROLINE-RICH ANTIGEN HOMOLOG-RELATED"/>
    <property type="match status" value="1"/>
</dbReference>
<keyword evidence="4 6" id="KW-1133">Transmembrane helix</keyword>
<comment type="caution">
    <text evidence="8">The sequence shown here is derived from an EMBL/GenBank/DDBJ whole genome shotgun (WGS) entry which is preliminary data.</text>
</comment>
<feature type="domain" description="RDD" evidence="7">
    <location>
        <begin position="4"/>
        <end position="127"/>
    </location>
</feature>
<evidence type="ECO:0000259" key="7">
    <source>
        <dbReference type="Pfam" id="PF06271"/>
    </source>
</evidence>
<evidence type="ECO:0000313" key="9">
    <source>
        <dbReference type="Proteomes" id="UP000609323"/>
    </source>
</evidence>
<proteinExistence type="predicted"/>
<feature type="transmembrane region" description="Helical" evidence="6">
    <location>
        <begin position="86"/>
        <end position="114"/>
    </location>
</feature>